<accession>A0A5C3ENB2</accession>
<dbReference type="GO" id="GO:0004806">
    <property type="term" value="F:triacylglycerol lipase activity"/>
    <property type="evidence" value="ECO:0007669"/>
    <property type="project" value="TreeGrafter"/>
</dbReference>
<dbReference type="OrthoDB" id="2102561at2759"/>
<dbReference type="PROSITE" id="PS00061">
    <property type="entry name" value="ADH_SHORT"/>
    <property type="match status" value="1"/>
</dbReference>
<dbReference type="GO" id="GO:0006654">
    <property type="term" value="P:phosphatidic acid biosynthetic process"/>
    <property type="evidence" value="ECO:0007669"/>
    <property type="project" value="TreeGrafter"/>
</dbReference>
<evidence type="ECO:0000256" key="2">
    <source>
        <dbReference type="ARBA" id="ARBA00022857"/>
    </source>
</evidence>
<dbReference type="AlphaFoldDB" id="A0A5C3ENB2"/>
<reference evidence="5 6" key="1">
    <citation type="submission" date="2018-03" db="EMBL/GenBank/DDBJ databases">
        <authorList>
            <person name="Guldener U."/>
        </authorList>
    </citation>
    <scope>NUCLEOTIDE SEQUENCE [LARGE SCALE GENOMIC DNA]</scope>
    <source>
        <strain evidence="5 6">NBRC100155</strain>
    </source>
</reference>
<keyword evidence="3" id="KW-0560">Oxidoreductase</keyword>
<dbReference type="Pfam" id="PF00106">
    <property type="entry name" value="adh_short"/>
    <property type="match status" value="1"/>
</dbReference>
<dbReference type="PANTHER" id="PTHR44169:SF6">
    <property type="entry name" value="NADPH-DEPENDENT 1-ACYLDIHYDROXYACETONE PHOSPHATE REDUCTASE"/>
    <property type="match status" value="1"/>
</dbReference>
<dbReference type="GO" id="GO:0005783">
    <property type="term" value="C:endoplasmic reticulum"/>
    <property type="evidence" value="ECO:0007669"/>
    <property type="project" value="TreeGrafter"/>
</dbReference>
<dbReference type="InterPro" id="IPR036291">
    <property type="entry name" value="NAD(P)-bd_dom_sf"/>
</dbReference>
<dbReference type="PANTHER" id="PTHR44169">
    <property type="entry name" value="NADPH-DEPENDENT 1-ACYLDIHYDROXYACETONE PHOSPHATE REDUCTASE"/>
    <property type="match status" value="1"/>
</dbReference>
<comment type="similarity">
    <text evidence="1 4">Belongs to the short-chain dehydrogenases/reductases (SDR) family.</text>
</comment>
<gene>
    <name evidence="5" type="ORF">UTRI_02681</name>
</gene>
<dbReference type="GO" id="GO:0019433">
    <property type="term" value="P:triglyceride catabolic process"/>
    <property type="evidence" value="ECO:0007669"/>
    <property type="project" value="TreeGrafter"/>
</dbReference>
<dbReference type="GO" id="GO:0000140">
    <property type="term" value="F:acylglycerone-phosphate reductase (NADP+) activity"/>
    <property type="evidence" value="ECO:0007669"/>
    <property type="project" value="TreeGrafter"/>
</dbReference>
<evidence type="ECO:0000256" key="4">
    <source>
        <dbReference type="RuleBase" id="RU000363"/>
    </source>
</evidence>
<keyword evidence="2" id="KW-0521">NADP</keyword>
<organism evidence="5 6">
    <name type="scientific">Ustilago trichophora</name>
    <dbReference type="NCBI Taxonomy" id="86804"/>
    <lineage>
        <taxon>Eukaryota</taxon>
        <taxon>Fungi</taxon>
        <taxon>Dikarya</taxon>
        <taxon>Basidiomycota</taxon>
        <taxon>Ustilaginomycotina</taxon>
        <taxon>Ustilaginomycetes</taxon>
        <taxon>Ustilaginales</taxon>
        <taxon>Ustilaginaceae</taxon>
        <taxon>Ustilago</taxon>
    </lineage>
</organism>
<evidence type="ECO:0000256" key="3">
    <source>
        <dbReference type="ARBA" id="ARBA00023002"/>
    </source>
</evidence>
<keyword evidence="6" id="KW-1185">Reference proteome</keyword>
<dbReference type="InterPro" id="IPR002347">
    <property type="entry name" value="SDR_fam"/>
</dbReference>
<proteinExistence type="inferred from homology"/>
<protein>
    <submittedName>
        <fullName evidence="5">Related to AYR1 - NADPH-dependent 1-acyl dihydroxyacetone phosphate reductase</fullName>
    </submittedName>
</protein>
<dbReference type="SUPFAM" id="SSF51735">
    <property type="entry name" value="NAD(P)-binding Rossmann-fold domains"/>
    <property type="match status" value="1"/>
</dbReference>
<dbReference type="FunFam" id="3.40.50.720:FF:000261">
    <property type="entry name" value="NADPH-dependent 1-acyldihydroxyacetone phosphate reductase"/>
    <property type="match status" value="1"/>
</dbReference>
<sequence>MADLVTANDPRQVVVITGCSSGLGRSMAIEFDQQKSYRVFATARNLESLRELPAGIERVQLDVTDPESIKNAFKQITACTGDRIDILVNNAGVNLAVGPLIETPIDNIRKTFEANFFGLIAVTQAAVPSMIRRRSGVVVNIGSVAAIACMPFGAPYSASKSAVHALSDTLRLELGGFGIKVVVVAPGAIKSSIADNTLKNRSKSTPASSSSSSDTEDLGYLPADSMYKHVEDLVKFRAEFSQQGEPTPSETFARNVRKWVGAANPGAYLFTGKKSLTVWISYYLPTRVKDWIIGRIFQIHRIGENAHKNKNI</sequence>
<dbReference type="PRINTS" id="PR00081">
    <property type="entry name" value="GDHRDH"/>
</dbReference>
<dbReference type="EMBL" id="OOIN01000043">
    <property type="protein sequence ID" value="SPO32124.1"/>
    <property type="molecule type" value="Genomic_DNA"/>
</dbReference>
<evidence type="ECO:0000313" key="5">
    <source>
        <dbReference type="EMBL" id="SPO32124.1"/>
    </source>
</evidence>
<name>A0A5C3ENB2_9BASI</name>
<dbReference type="GO" id="GO:0005811">
    <property type="term" value="C:lipid droplet"/>
    <property type="evidence" value="ECO:0007669"/>
    <property type="project" value="TreeGrafter"/>
</dbReference>
<dbReference type="PRINTS" id="PR00080">
    <property type="entry name" value="SDRFAMILY"/>
</dbReference>
<dbReference type="Gene3D" id="3.40.50.720">
    <property type="entry name" value="NAD(P)-binding Rossmann-like Domain"/>
    <property type="match status" value="1"/>
</dbReference>
<dbReference type="CDD" id="cd05374">
    <property type="entry name" value="17beta-HSD-like_SDR_c"/>
    <property type="match status" value="1"/>
</dbReference>
<dbReference type="InterPro" id="IPR020904">
    <property type="entry name" value="Sc_DH/Rdtase_CS"/>
</dbReference>
<evidence type="ECO:0000256" key="1">
    <source>
        <dbReference type="ARBA" id="ARBA00006484"/>
    </source>
</evidence>
<dbReference type="Proteomes" id="UP000324022">
    <property type="component" value="Unassembled WGS sequence"/>
</dbReference>
<evidence type="ECO:0000313" key="6">
    <source>
        <dbReference type="Proteomes" id="UP000324022"/>
    </source>
</evidence>